<evidence type="ECO:0000259" key="2">
    <source>
        <dbReference type="Pfam" id="PF16113"/>
    </source>
</evidence>
<dbReference type="EMBL" id="MPUH01000181">
    <property type="protein sequence ID" value="OMJ87260.1"/>
    <property type="molecule type" value="Genomic_DNA"/>
</dbReference>
<feature type="domain" description="Enoyl-CoA hydratase/isomerase" evidence="2">
    <location>
        <begin position="16"/>
        <end position="326"/>
    </location>
</feature>
<dbReference type="Gene3D" id="3.90.226.10">
    <property type="entry name" value="2-enoyl-CoA Hydratase, Chain A, domain 1"/>
    <property type="match status" value="1"/>
</dbReference>
<dbReference type="SUPFAM" id="SSF52096">
    <property type="entry name" value="ClpP/crotonase"/>
    <property type="match status" value="1"/>
</dbReference>
<evidence type="ECO:0000313" key="4">
    <source>
        <dbReference type="Proteomes" id="UP000187209"/>
    </source>
</evidence>
<dbReference type="OrthoDB" id="1737613at2759"/>
<evidence type="ECO:0000313" key="3">
    <source>
        <dbReference type="EMBL" id="OMJ87260.1"/>
    </source>
</evidence>
<dbReference type="GO" id="GO:0003860">
    <property type="term" value="F:3-hydroxyisobutyryl-CoA hydrolase activity"/>
    <property type="evidence" value="ECO:0007669"/>
    <property type="project" value="InterPro"/>
</dbReference>
<dbReference type="GO" id="GO:0005739">
    <property type="term" value="C:mitochondrion"/>
    <property type="evidence" value="ECO:0007669"/>
    <property type="project" value="TreeGrafter"/>
</dbReference>
<accession>A0A1R2CE61</accession>
<dbReference type="InterPro" id="IPR045004">
    <property type="entry name" value="ECH_dom"/>
</dbReference>
<keyword evidence="1" id="KW-0378">Hydrolase</keyword>
<proteinExistence type="predicted"/>
<dbReference type="InterPro" id="IPR029045">
    <property type="entry name" value="ClpP/crotonase-like_dom_sf"/>
</dbReference>
<organism evidence="3 4">
    <name type="scientific">Stentor coeruleus</name>
    <dbReference type="NCBI Taxonomy" id="5963"/>
    <lineage>
        <taxon>Eukaryota</taxon>
        <taxon>Sar</taxon>
        <taxon>Alveolata</taxon>
        <taxon>Ciliophora</taxon>
        <taxon>Postciliodesmatophora</taxon>
        <taxon>Heterotrichea</taxon>
        <taxon>Heterotrichida</taxon>
        <taxon>Stentoridae</taxon>
        <taxon>Stentor</taxon>
    </lineage>
</organism>
<sequence>MNKDIVLNETERYLNIHYNRPKALNALSDYLIFATQSSISRTSKGIILTGEGRSFCSGGDILEIVRRGHSPRFVFTFPASLFYYIHTRQQETISLIDGLAIGGGAGYALSCSSKILTEKTSFSIPETHVGHTPDVGACYHLNKLCSEQLGIYMIVTGNSITGADTYFAGFSDIFIPKITREIKDHIMNNGVHGLEKFQVIPDSEKSSLLRKLPIINECFDRNYDVETMCRKLSSINNEWSRATLKTMLDSCPLSIKAGFECFKKSQNLNYLQSMELEYNLSINLIENTKNFANGVRTKMIEKKNCRPQWEPLHLWECSESYVESFFYNQDSKLVHYKL</sequence>
<dbReference type="GO" id="GO:0006574">
    <property type="term" value="P:L-valine catabolic process"/>
    <property type="evidence" value="ECO:0007669"/>
    <property type="project" value="TreeGrafter"/>
</dbReference>
<gene>
    <name evidence="3" type="ORF">SteCoe_11027</name>
</gene>
<dbReference type="AlphaFoldDB" id="A0A1R2CE61"/>
<dbReference type="PANTHER" id="PTHR43176:SF7">
    <property type="entry name" value="ENOYL-COA HYDRATASE_ISOMERASE DOMAIN-CONTAINING PROTEIN"/>
    <property type="match status" value="1"/>
</dbReference>
<evidence type="ECO:0000256" key="1">
    <source>
        <dbReference type="ARBA" id="ARBA00022801"/>
    </source>
</evidence>
<name>A0A1R2CE61_9CILI</name>
<dbReference type="PANTHER" id="PTHR43176">
    <property type="entry name" value="3-HYDROXYISOBUTYRYL-COA HYDROLASE-RELATED"/>
    <property type="match status" value="1"/>
</dbReference>
<dbReference type="InterPro" id="IPR032259">
    <property type="entry name" value="HIBYL-CoA-H"/>
</dbReference>
<comment type="caution">
    <text evidence="3">The sequence shown here is derived from an EMBL/GenBank/DDBJ whole genome shotgun (WGS) entry which is preliminary data.</text>
</comment>
<dbReference type="Pfam" id="PF16113">
    <property type="entry name" value="ECH_2"/>
    <property type="match status" value="1"/>
</dbReference>
<keyword evidence="4" id="KW-1185">Reference proteome</keyword>
<protein>
    <recommendedName>
        <fullName evidence="2">Enoyl-CoA hydratase/isomerase domain-containing protein</fullName>
    </recommendedName>
</protein>
<reference evidence="3 4" key="1">
    <citation type="submission" date="2016-11" db="EMBL/GenBank/DDBJ databases">
        <title>The macronuclear genome of Stentor coeruleus: a giant cell with tiny introns.</title>
        <authorList>
            <person name="Slabodnick M."/>
            <person name="Ruby J.G."/>
            <person name="Reiff S.B."/>
            <person name="Swart E.C."/>
            <person name="Gosai S."/>
            <person name="Prabakaran S."/>
            <person name="Witkowska E."/>
            <person name="Larue G.E."/>
            <person name="Fisher S."/>
            <person name="Freeman R.M."/>
            <person name="Gunawardena J."/>
            <person name="Chu W."/>
            <person name="Stover N.A."/>
            <person name="Gregory B.D."/>
            <person name="Nowacki M."/>
            <person name="Derisi J."/>
            <person name="Roy S.W."/>
            <person name="Marshall W.F."/>
            <person name="Sood P."/>
        </authorList>
    </citation>
    <scope>NUCLEOTIDE SEQUENCE [LARGE SCALE GENOMIC DNA]</scope>
    <source>
        <strain evidence="3">WM001</strain>
    </source>
</reference>
<dbReference type="Proteomes" id="UP000187209">
    <property type="component" value="Unassembled WGS sequence"/>
</dbReference>
<dbReference type="CDD" id="cd06558">
    <property type="entry name" value="crotonase-like"/>
    <property type="match status" value="1"/>
</dbReference>